<organism evidence="1 2">
    <name type="scientific">Negadavirga shengliensis</name>
    <dbReference type="NCBI Taxonomy" id="1389218"/>
    <lineage>
        <taxon>Bacteria</taxon>
        <taxon>Pseudomonadati</taxon>
        <taxon>Bacteroidota</taxon>
        <taxon>Cytophagia</taxon>
        <taxon>Cytophagales</taxon>
        <taxon>Cyclobacteriaceae</taxon>
        <taxon>Negadavirga</taxon>
    </lineage>
</organism>
<evidence type="ECO:0000313" key="1">
    <source>
        <dbReference type="EMBL" id="MFC4873123.1"/>
    </source>
</evidence>
<dbReference type="EC" id="2.4.-.-" evidence="1"/>
<dbReference type="PANTHER" id="PTHR12526">
    <property type="entry name" value="GLYCOSYLTRANSFERASE"/>
    <property type="match status" value="1"/>
</dbReference>
<keyword evidence="2" id="KW-1185">Reference proteome</keyword>
<dbReference type="EMBL" id="JBHSJJ010000008">
    <property type="protein sequence ID" value="MFC4873123.1"/>
    <property type="molecule type" value="Genomic_DNA"/>
</dbReference>
<dbReference type="GO" id="GO:0016757">
    <property type="term" value="F:glycosyltransferase activity"/>
    <property type="evidence" value="ECO:0007669"/>
    <property type="project" value="UniProtKB-KW"/>
</dbReference>
<dbReference type="PANTHER" id="PTHR12526:SF637">
    <property type="entry name" value="GLYCOSYLTRANSFERASE EPSF-RELATED"/>
    <property type="match status" value="1"/>
</dbReference>
<reference evidence="2" key="1">
    <citation type="journal article" date="2019" name="Int. J. Syst. Evol. Microbiol.">
        <title>The Global Catalogue of Microorganisms (GCM) 10K type strain sequencing project: providing services to taxonomists for standard genome sequencing and annotation.</title>
        <authorList>
            <consortium name="The Broad Institute Genomics Platform"/>
            <consortium name="The Broad Institute Genome Sequencing Center for Infectious Disease"/>
            <person name="Wu L."/>
            <person name="Ma J."/>
        </authorList>
    </citation>
    <scope>NUCLEOTIDE SEQUENCE [LARGE SCALE GENOMIC DNA]</scope>
    <source>
        <strain evidence="2">CGMCC 4.7466</strain>
    </source>
</reference>
<evidence type="ECO:0000313" key="2">
    <source>
        <dbReference type="Proteomes" id="UP001595818"/>
    </source>
</evidence>
<gene>
    <name evidence="1" type="ORF">ACFPFU_15600</name>
</gene>
<keyword evidence="1" id="KW-0328">Glycosyltransferase</keyword>
<keyword evidence="1" id="KW-0808">Transferase</keyword>
<name>A0ABV9T333_9BACT</name>
<dbReference type="SUPFAM" id="SSF53756">
    <property type="entry name" value="UDP-Glycosyltransferase/glycogen phosphorylase"/>
    <property type="match status" value="1"/>
</dbReference>
<dbReference type="Proteomes" id="UP001595818">
    <property type="component" value="Unassembled WGS sequence"/>
</dbReference>
<dbReference type="Gene3D" id="3.40.50.2000">
    <property type="entry name" value="Glycogen Phosphorylase B"/>
    <property type="match status" value="2"/>
</dbReference>
<dbReference type="RefSeq" id="WP_377065702.1">
    <property type="nucleotide sequence ID" value="NZ_JBHSJJ010000008.1"/>
</dbReference>
<comment type="caution">
    <text evidence="1">The sequence shown here is derived from an EMBL/GenBank/DDBJ whole genome shotgun (WGS) entry which is preliminary data.</text>
</comment>
<dbReference type="Pfam" id="PF13692">
    <property type="entry name" value="Glyco_trans_1_4"/>
    <property type="match status" value="1"/>
</dbReference>
<sequence length="417" mass="47142">MDKVIPPNKNKVVHLQFGSSPSGNYTIRLHDALLEHGFDSFVLSLNSDVKGNPRIQNLGKKGLLIRKINQRLQDYVTRKKSKIHGAFTLSFMGSDVSSHPLVKEADYIYIHWVLGGFLSVKSLDKLANLGKPLIMVMHDMWSLTGGCSYSFDCEKFLTHCGKCPLLISRKENDVSYKQFEEKKKFYRKHDNIYLVSPSSWLFNLAKSAPLTQNKPVFQIPNPIDDTLFKPFDKHVAKKILNMENYDHIICFGANFINSPYKGWGYLKEALHNLRDKLSEKKIGVLVFGNASRQDLANEIPFDSKFMGFIRDDYTTNLIYNAADVFVAPSLADNLPTTIIESMCCGTPVVGFKTGGIPDIIEHGRNGYLADYKDAADFSKGIEYCLTNGLKGRLLPQFDKAIILEKHNDLFSFINHQA</sequence>
<protein>
    <submittedName>
        <fullName evidence="1">Glycosyltransferase</fullName>
        <ecNumber evidence="1">2.4.-.-</ecNumber>
    </submittedName>
</protein>
<accession>A0ABV9T333</accession>
<proteinExistence type="predicted"/>